<dbReference type="NCBIfam" id="NF000282">
    <property type="entry name" value="RND_permease_1"/>
    <property type="match status" value="1"/>
</dbReference>
<dbReference type="PANTHER" id="PTHR32063">
    <property type="match status" value="1"/>
</dbReference>
<protein>
    <recommendedName>
        <fullName evidence="9">Efflux pump membrane transporter</fullName>
    </recommendedName>
</protein>
<evidence type="ECO:0000256" key="1">
    <source>
        <dbReference type="ARBA" id="ARBA00004429"/>
    </source>
</evidence>
<comment type="similarity">
    <text evidence="2 9">Belongs to the resistance-nodulation-cell division (RND) (TC 2.A.6) family.</text>
</comment>
<dbReference type="PRINTS" id="PR00702">
    <property type="entry name" value="ACRIFLAVINRP"/>
</dbReference>
<feature type="transmembrane region" description="Helical" evidence="9">
    <location>
        <begin position="894"/>
        <end position="916"/>
    </location>
</feature>
<dbReference type="Gene3D" id="1.20.1640.10">
    <property type="entry name" value="Multidrug efflux transporter AcrB transmembrane domain"/>
    <property type="match status" value="2"/>
</dbReference>
<evidence type="ECO:0000256" key="2">
    <source>
        <dbReference type="ARBA" id="ARBA00010942"/>
    </source>
</evidence>
<dbReference type="GO" id="GO:0009636">
    <property type="term" value="P:response to toxic substance"/>
    <property type="evidence" value="ECO:0007669"/>
    <property type="project" value="UniProtKB-ARBA"/>
</dbReference>
<feature type="domain" description="SSD" evidence="10">
    <location>
        <begin position="401"/>
        <end position="496"/>
    </location>
</feature>
<proteinExistence type="inferred from homology"/>
<comment type="subcellular location">
    <subcellularLocation>
        <location evidence="1 9">Cell inner membrane</location>
        <topology evidence="1 9">Multi-pass membrane protein</topology>
    </subcellularLocation>
</comment>
<keyword evidence="12" id="KW-1185">Reference proteome</keyword>
<keyword evidence="4" id="KW-1003">Cell membrane</keyword>
<gene>
    <name evidence="11" type="ORF">ADINL_2980</name>
</gene>
<evidence type="ECO:0000256" key="6">
    <source>
        <dbReference type="ARBA" id="ARBA00022692"/>
    </source>
</evidence>
<dbReference type="FunFam" id="3.30.70.1430:FF:000001">
    <property type="entry name" value="Efflux pump membrane transporter"/>
    <property type="match status" value="1"/>
</dbReference>
<evidence type="ECO:0000256" key="7">
    <source>
        <dbReference type="ARBA" id="ARBA00022989"/>
    </source>
</evidence>
<dbReference type="GO" id="GO:0015562">
    <property type="term" value="F:efflux transmembrane transporter activity"/>
    <property type="evidence" value="ECO:0007669"/>
    <property type="project" value="InterPro"/>
</dbReference>
<dbReference type="PROSITE" id="PS50156">
    <property type="entry name" value="SSD"/>
    <property type="match status" value="1"/>
</dbReference>
<dbReference type="InterPro" id="IPR004764">
    <property type="entry name" value="MdtF-like"/>
</dbReference>
<dbReference type="RefSeq" id="WP_036549842.1">
    <property type="nucleotide sequence ID" value="NZ_JMSZ01000042.1"/>
</dbReference>
<dbReference type="AlphaFoldDB" id="A0A063Y041"/>
<dbReference type="Pfam" id="PF00873">
    <property type="entry name" value="ACR_tran"/>
    <property type="match status" value="1"/>
</dbReference>
<feature type="transmembrane region" description="Helical" evidence="9">
    <location>
        <begin position="922"/>
        <end position="947"/>
    </location>
</feature>
<sequence length="1045" mass="111653">MLKFFIDRPIFASVLSIIIVLAGLASLRALPIEQYPDVVPPQVVVTASYPGASAEVLVEAVAAPLEQEINGVDNMLYMESSSTDAGSLQITISFAMGTDPDQAAINVNNRVQAASPRLPQQVRDQGVSVEARSTNLLMVPVLFSPDDSRDSLFLSNYALLNVLDELVRVPGVGDASLFAAEDYAMRIWLSPDKLAQYGLTPSDVAAAIREQNAQFAAGSLGAEPVPAEQAFTFTVTTRGQMSQPEEFERIILRSEEDGSTLRLGDVARAELGAQSYASSATYNGQAAVPLGIYLQPGANALQTGQAVVAVMDDIAQRFPSGVDYTIAYDTTEFIDISIQEVFVTLLMAVLLVVLVTFLFLQHLRATLIPVVAIPVSLIGTLTGMLLMGFSINMLTLFGLVLAIGIVVDNAIIVLENVDRLVQEKGMRAREATIETMKQVSGAVISSTLVLVAVFAPVAFLGGLSGELYRQFAVTIAVSVVVSGVVALTLTPAMCALLLDKQPHRVAKPFQWFNAGFDRFTDGFAWLVARLLRHALLGVLLFIGVVVLAVSLMSRLPSGLVPQEDQGIALVVYQLPPVSALSRTSEVRDQLSASLLELDELQAFTAISGFDIISGSLRTNAGVGFANLSDWKARTGEGQDALSITGKIMGMGAQIPEGLVFAFTPPPIMGMSLTGGVEGYLQVRGDATTAEVAAHANRLMQAANARPELVNARTTLDTRIPRYSAEVDREKAKAVGVPINAIFETMQSTFGSLYINDFTLSGRIWRVNLQSEAEFRSQPEDLNKVFVRSEQGELIPLSSLVTLERQMGADILNRFNVYSAAKFLADAAPGYTTGQAKAAMEAAAAEALDDSNLLIGWIGEAYQLDVAEGSGGMAFGLGMVMVFLILAAQYERWSLPLAVATAVPFGVLGAALASLLKGFPNDIYFQVGLLVLIGLAAKNAILIVEFAAQNRREGMSSTEAALVAAQQRFRAILMTALTFIVGNLPLVFASGASAVSRQEIGTVVVGGMVMASSLALIFVPLAYKLVEDFASWRRSRKDADQEVGHA</sequence>
<dbReference type="InterPro" id="IPR001036">
    <property type="entry name" value="Acrflvin-R"/>
</dbReference>
<feature type="transmembrane region" description="Helical" evidence="9">
    <location>
        <begin position="534"/>
        <end position="552"/>
    </location>
</feature>
<keyword evidence="6 9" id="KW-0812">Transmembrane</keyword>
<organism evidence="11 12">
    <name type="scientific">Nitrincola lacisaponensis</name>
    <dbReference type="NCBI Taxonomy" id="267850"/>
    <lineage>
        <taxon>Bacteria</taxon>
        <taxon>Pseudomonadati</taxon>
        <taxon>Pseudomonadota</taxon>
        <taxon>Gammaproteobacteria</taxon>
        <taxon>Oceanospirillales</taxon>
        <taxon>Oceanospirillaceae</taxon>
        <taxon>Nitrincola</taxon>
    </lineage>
</organism>
<dbReference type="NCBIfam" id="TIGR00915">
    <property type="entry name" value="2A0602"/>
    <property type="match status" value="1"/>
</dbReference>
<dbReference type="FunFam" id="1.20.1640.10:FF:000001">
    <property type="entry name" value="Efflux pump membrane transporter"/>
    <property type="match status" value="1"/>
</dbReference>
<feature type="transmembrane region" description="Helical" evidence="9">
    <location>
        <begin position="367"/>
        <end position="389"/>
    </location>
</feature>
<dbReference type="Gene3D" id="3.30.70.1320">
    <property type="entry name" value="Multidrug efflux transporter AcrB pore domain like"/>
    <property type="match status" value="1"/>
</dbReference>
<dbReference type="InterPro" id="IPR000731">
    <property type="entry name" value="SSD"/>
</dbReference>
<name>A0A063Y041_9GAMM</name>
<evidence type="ECO:0000256" key="8">
    <source>
        <dbReference type="ARBA" id="ARBA00023136"/>
    </source>
</evidence>
<dbReference type="PANTHER" id="PTHR32063:SF13">
    <property type="entry name" value="MULTIDRUG EFFLUX PUMP SUBUNIT ACRB-RELATED"/>
    <property type="match status" value="1"/>
</dbReference>
<evidence type="ECO:0000256" key="4">
    <source>
        <dbReference type="ARBA" id="ARBA00022475"/>
    </source>
</evidence>
<feature type="transmembrane region" description="Helical" evidence="9">
    <location>
        <begin position="438"/>
        <end position="459"/>
    </location>
</feature>
<dbReference type="GO" id="GO:0042910">
    <property type="term" value="F:xenobiotic transmembrane transporter activity"/>
    <property type="evidence" value="ECO:0007669"/>
    <property type="project" value="TreeGrafter"/>
</dbReference>
<dbReference type="SUPFAM" id="SSF82714">
    <property type="entry name" value="Multidrug efflux transporter AcrB TolC docking domain, DN and DC subdomains"/>
    <property type="match status" value="2"/>
</dbReference>
<feature type="transmembrane region" description="Helical" evidence="9">
    <location>
        <begin position="968"/>
        <end position="987"/>
    </location>
</feature>
<dbReference type="Proteomes" id="UP000027318">
    <property type="component" value="Unassembled WGS sequence"/>
</dbReference>
<accession>A0A063Y041</accession>
<feature type="transmembrane region" description="Helical" evidence="9">
    <location>
        <begin position="471"/>
        <end position="498"/>
    </location>
</feature>
<evidence type="ECO:0000259" key="10">
    <source>
        <dbReference type="PROSITE" id="PS50156"/>
    </source>
</evidence>
<evidence type="ECO:0000313" key="11">
    <source>
        <dbReference type="EMBL" id="KDE38525.1"/>
    </source>
</evidence>
<feature type="transmembrane region" description="Helical" evidence="9">
    <location>
        <begin position="999"/>
        <end position="1025"/>
    </location>
</feature>
<keyword evidence="8 9" id="KW-0472">Membrane</keyword>
<evidence type="ECO:0000256" key="5">
    <source>
        <dbReference type="ARBA" id="ARBA00022519"/>
    </source>
</evidence>
<dbReference type="STRING" id="267850.ADINL_2980"/>
<keyword evidence="3 9" id="KW-0813">Transport</keyword>
<comment type="caution">
    <text evidence="9">Lacks conserved residue(s) required for the propagation of feature annotation.</text>
</comment>
<dbReference type="EMBL" id="JMSZ01000042">
    <property type="protein sequence ID" value="KDE38525.1"/>
    <property type="molecule type" value="Genomic_DNA"/>
</dbReference>
<keyword evidence="7 9" id="KW-1133">Transmembrane helix</keyword>
<dbReference type="Gene3D" id="3.30.70.1440">
    <property type="entry name" value="Multidrug efflux transporter AcrB pore domain"/>
    <property type="match status" value="1"/>
</dbReference>
<evidence type="ECO:0000256" key="3">
    <source>
        <dbReference type="ARBA" id="ARBA00022448"/>
    </source>
</evidence>
<dbReference type="Gene3D" id="3.30.2090.10">
    <property type="entry name" value="Multidrug efflux transporter AcrB TolC docking domain, DN and DC subdomains"/>
    <property type="match status" value="2"/>
</dbReference>
<dbReference type="SUPFAM" id="SSF82866">
    <property type="entry name" value="Multidrug efflux transporter AcrB transmembrane domain"/>
    <property type="match status" value="2"/>
</dbReference>
<keyword evidence="5 9" id="KW-0997">Cell inner membrane</keyword>
<evidence type="ECO:0000256" key="9">
    <source>
        <dbReference type="RuleBase" id="RU364070"/>
    </source>
</evidence>
<dbReference type="Gene3D" id="3.30.70.1430">
    <property type="entry name" value="Multidrug efflux transporter AcrB pore domain"/>
    <property type="match status" value="2"/>
</dbReference>
<feature type="transmembrane region" description="Helical" evidence="9">
    <location>
        <begin position="870"/>
        <end position="887"/>
    </location>
</feature>
<evidence type="ECO:0000313" key="12">
    <source>
        <dbReference type="Proteomes" id="UP000027318"/>
    </source>
</evidence>
<feature type="transmembrane region" description="Helical" evidence="9">
    <location>
        <begin position="395"/>
        <end position="417"/>
    </location>
</feature>
<dbReference type="PATRIC" id="fig|267850.7.peg.2931"/>
<dbReference type="GO" id="GO:0005886">
    <property type="term" value="C:plasma membrane"/>
    <property type="evidence" value="ECO:0007669"/>
    <property type="project" value="UniProtKB-SubCell"/>
</dbReference>
<dbReference type="OrthoDB" id="9757904at2"/>
<dbReference type="InterPro" id="IPR027463">
    <property type="entry name" value="AcrB_DN_DC_subdom"/>
</dbReference>
<dbReference type="SUPFAM" id="SSF82693">
    <property type="entry name" value="Multidrug efflux transporter AcrB pore domain, PN1, PN2, PC1 and PC2 subdomains"/>
    <property type="match status" value="4"/>
</dbReference>
<feature type="transmembrane region" description="Helical" evidence="9">
    <location>
        <begin position="341"/>
        <end position="360"/>
    </location>
</feature>
<comment type="caution">
    <text evidence="11">The sequence shown here is derived from an EMBL/GenBank/DDBJ whole genome shotgun (WGS) entry which is preliminary data.</text>
</comment>
<reference evidence="11 12" key="1">
    <citation type="journal article" date="2005" name="Int. J. Syst. Evol. Microbiol.">
        <title>Nitrincola lacisaponensis gen. nov., sp. nov., a novel alkaliphilic bacterium isolated from an alkaline, saline lake.</title>
        <authorList>
            <person name="Dimitriu P.A."/>
            <person name="Shukla S.K."/>
            <person name="Conradt J."/>
            <person name="Marquez M.C."/>
            <person name="Ventosa A."/>
            <person name="Maglia A."/>
            <person name="Peyton B.M."/>
            <person name="Pinkart H.C."/>
            <person name="Mormile M.R."/>
        </authorList>
    </citation>
    <scope>NUCLEOTIDE SEQUENCE [LARGE SCALE GENOMIC DNA]</scope>
    <source>
        <strain evidence="11 12">4CA</strain>
    </source>
</reference>